<evidence type="ECO:0000313" key="3">
    <source>
        <dbReference type="Proteomes" id="UP000315750"/>
    </source>
</evidence>
<organism evidence="2 3">
    <name type="scientific">Aeoliella mucimassa</name>
    <dbReference type="NCBI Taxonomy" id="2527972"/>
    <lineage>
        <taxon>Bacteria</taxon>
        <taxon>Pseudomonadati</taxon>
        <taxon>Planctomycetota</taxon>
        <taxon>Planctomycetia</taxon>
        <taxon>Pirellulales</taxon>
        <taxon>Lacipirellulaceae</taxon>
        <taxon>Aeoliella</taxon>
    </lineage>
</organism>
<proteinExistence type="predicted"/>
<protein>
    <submittedName>
        <fullName evidence="2">Uncharacterized protein</fullName>
    </submittedName>
</protein>
<keyword evidence="3" id="KW-1185">Reference proteome</keyword>
<gene>
    <name evidence="2" type="ORF">Pan181_32380</name>
</gene>
<accession>A0A518AQM6</accession>
<dbReference type="AlphaFoldDB" id="A0A518AQM6"/>
<dbReference type="Proteomes" id="UP000315750">
    <property type="component" value="Chromosome"/>
</dbReference>
<feature type="region of interest" description="Disordered" evidence="1">
    <location>
        <begin position="56"/>
        <end position="78"/>
    </location>
</feature>
<name>A0A518AQM6_9BACT</name>
<dbReference type="EMBL" id="CP036278">
    <property type="protein sequence ID" value="QDU57024.1"/>
    <property type="molecule type" value="Genomic_DNA"/>
</dbReference>
<dbReference type="KEGG" id="amuc:Pan181_32380"/>
<reference evidence="2 3" key="1">
    <citation type="submission" date="2019-02" db="EMBL/GenBank/DDBJ databases">
        <title>Deep-cultivation of Planctomycetes and their phenomic and genomic characterization uncovers novel biology.</title>
        <authorList>
            <person name="Wiegand S."/>
            <person name="Jogler M."/>
            <person name="Boedeker C."/>
            <person name="Pinto D."/>
            <person name="Vollmers J."/>
            <person name="Rivas-Marin E."/>
            <person name="Kohn T."/>
            <person name="Peeters S.H."/>
            <person name="Heuer A."/>
            <person name="Rast P."/>
            <person name="Oberbeckmann S."/>
            <person name="Bunk B."/>
            <person name="Jeske O."/>
            <person name="Meyerdierks A."/>
            <person name="Storesund J.E."/>
            <person name="Kallscheuer N."/>
            <person name="Luecker S."/>
            <person name="Lage O.M."/>
            <person name="Pohl T."/>
            <person name="Merkel B.J."/>
            <person name="Hornburger P."/>
            <person name="Mueller R.-W."/>
            <person name="Bruemmer F."/>
            <person name="Labrenz M."/>
            <person name="Spormann A.M."/>
            <person name="Op den Camp H."/>
            <person name="Overmann J."/>
            <person name="Amann R."/>
            <person name="Jetten M.S.M."/>
            <person name="Mascher T."/>
            <person name="Medema M.H."/>
            <person name="Devos D.P."/>
            <person name="Kaster A.-K."/>
            <person name="Ovreas L."/>
            <person name="Rohde M."/>
            <person name="Galperin M.Y."/>
            <person name="Jogler C."/>
        </authorList>
    </citation>
    <scope>NUCLEOTIDE SEQUENCE [LARGE SCALE GENOMIC DNA]</scope>
    <source>
        <strain evidence="2 3">Pan181</strain>
    </source>
</reference>
<sequence>MDFRKDVLGPPGRACEAFCFLDHAYGINRTEFSGHVGGGLFQGPMHEHWHDTVTNVSPDLSPVNPQQAGEYTSFPENL</sequence>
<evidence type="ECO:0000256" key="1">
    <source>
        <dbReference type="SAM" id="MobiDB-lite"/>
    </source>
</evidence>
<evidence type="ECO:0000313" key="2">
    <source>
        <dbReference type="EMBL" id="QDU57024.1"/>
    </source>
</evidence>